<gene>
    <name evidence="1" type="ORF">AN484_27950</name>
</gene>
<protein>
    <recommendedName>
        <fullName evidence="3">Transposase</fullName>
    </recommendedName>
</protein>
<name>A0A1B7W5R6_APHFL</name>
<organism evidence="1 2">
    <name type="scientific">Aphanizomenon flos-aquae WA102</name>
    <dbReference type="NCBI Taxonomy" id="1710896"/>
    <lineage>
        <taxon>Bacteria</taxon>
        <taxon>Bacillati</taxon>
        <taxon>Cyanobacteriota</taxon>
        <taxon>Cyanophyceae</taxon>
        <taxon>Nostocales</taxon>
        <taxon>Aphanizomenonaceae</taxon>
        <taxon>Aphanizomenon</taxon>
    </lineage>
</organism>
<dbReference type="AlphaFoldDB" id="A0A1B7W5R6"/>
<reference evidence="1 2" key="1">
    <citation type="submission" date="2015-09" db="EMBL/GenBank/DDBJ databases">
        <title>Aphanizomenon flos-aquae WA102.</title>
        <authorList>
            <person name="Driscoll C."/>
        </authorList>
    </citation>
    <scope>NUCLEOTIDE SEQUENCE [LARGE SCALE GENOMIC DNA]</scope>
    <source>
        <strain evidence="1">WA102</strain>
    </source>
</reference>
<proteinExistence type="predicted"/>
<feature type="non-terminal residue" evidence="1">
    <location>
        <position position="1"/>
    </location>
</feature>
<dbReference type="EMBL" id="LJOW01000806">
    <property type="protein sequence ID" value="OBQ32455.1"/>
    <property type="molecule type" value="Genomic_DNA"/>
</dbReference>
<dbReference type="Proteomes" id="UP000092093">
    <property type="component" value="Unassembled WGS sequence"/>
</dbReference>
<evidence type="ECO:0000313" key="2">
    <source>
        <dbReference type="Proteomes" id="UP000092093"/>
    </source>
</evidence>
<evidence type="ECO:0000313" key="1">
    <source>
        <dbReference type="EMBL" id="OBQ32455.1"/>
    </source>
</evidence>
<comment type="caution">
    <text evidence="1">The sequence shown here is derived from an EMBL/GenBank/DDBJ whole genome shotgun (WGS) entry which is preliminary data.</text>
</comment>
<evidence type="ECO:0008006" key="3">
    <source>
        <dbReference type="Google" id="ProtNLM"/>
    </source>
</evidence>
<sequence>NEFALKGEDGATITVNGMESFWSFSKRRLNKFNGYKANFDFHLKECEWRWNHSPPEKTQSKKDLEKYVFDLETDLLHIIKIYIKYLKSISN</sequence>
<accession>A0A1B7W5R6</accession>